<protein>
    <recommendedName>
        <fullName evidence="1">Peptidase M13 N-terminal domain-containing protein</fullName>
    </recommendedName>
</protein>
<dbReference type="EMBL" id="JAAAHY010000027">
    <property type="protein sequence ID" value="KAF9968296.1"/>
    <property type="molecule type" value="Genomic_DNA"/>
</dbReference>
<sequence>MPGLVQSKHLIRTIVDFDGFHTRGETADDVASPFNLKKPRDFYSSCMDKDQIVKRGHHPLLTEIRNTLRMFYVSDGDFERYQDKARRPRITNSKLMSCASAVDRHALSMTLAYFNKLGLEAVLSLGTFVDVKNPQKWILKLDNGGVGMPSFDLYFKDDGKAAYIKWISNMFNLIVRNANDDTSGSTESP</sequence>
<reference evidence="2" key="1">
    <citation type="journal article" date="2020" name="Fungal Divers.">
        <title>Resolving the Mortierellaceae phylogeny through synthesis of multi-gene phylogenetics and phylogenomics.</title>
        <authorList>
            <person name="Vandepol N."/>
            <person name="Liber J."/>
            <person name="Desiro A."/>
            <person name="Na H."/>
            <person name="Kennedy M."/>
            <person name="Barry K."/>
            <person name="Grigoriev I.V."/>
            <person name="Miller A.N."/>
            <person name="O'Donnell K."/>
            <person name="Stajich J.E."/>
            <person name="Bonito G."/>
        </authorList>
    </citation>
    <scope>NUCLEOTIDE SEQUENCE</scope>
    <source>
        <strain evidence="2">CK1249</strain>
    </source>
</reference>
<proteinExistence type="predicted"/>
<evidence type="ECO:0000259" key="1">
    <source>
        <dbReference type="Pfam" id="PF05649"/>
    </source>
</evidence>
<evidence type="ECO:0000313" key="2">
    <source>
        <dbReference type="EMBL" id="KAF9968296.1"/>
    </source>
</evidence>
<comment type="caution">
    <text evidence="2">The sequence shown here is derived from an EMBL/GenBank/DDBJ whole genome shotgun (WGS) entry which is preliminary data.</text>
</comment>
<accession>A0A9P6M6D8</accession>
<dbReference type="Pfam" id="PF05649">
    <property type="entry name" value="Peptidase_M13_N"/>
    <property type="match status" value="1"/>
</dbReference>
<dbReference type="AlphaFoldDB" id="A0A9P6M6D8"/>
<dbReference type="OrthoDB" id="6475849at2759"/>
<dbReference type="InterPro" id="IPR042089">
    <property type="entry name" value="Peptidase_M13_dom_2"/>
</dbReference>
<dbReference type="SUPFAM" id="SSF55486">
    <property type="entry name" value="Metalloproteases ('zincins'), catalytic domain"/>
    <property type="match status" value="1"/>
</dbReference>
<organism evidence="2 3">
    <name type="scientific">Mortierella alpina</name>
    <name type="common">Oleaginous fungus</name>
    <name type="synonym">Mortierella renispora</name>
    <dbReference type="NCBI Taxonomy" id="64518"/>
    <lineage>
        <taxon>Eukaryota</taxon>
        <taxon>Fungi</taxon>
        <taxon>Fungi incertae sedis</taxon>
        <taxon>Mucoromycota</taxon>
        <taxon>Mortierellomycotina</taxon>
        <taxon>Mortierellomycetes</taxon>
        <taxon>Mortierellales</taxon>
        <taxon>Mortierellaceae</taxon>
        <taxon>Mortierella</taxon>
    </lineage>
</organism>
<feature type="domain" description="Peptidase M13 N-terminal" evidence="1">
    <location>
        <begin position="30"/>
        <end position="177"/>
    </location>
</feature>
<dbReference type="Proteomes" id="UP000738359">
    <property type="component" value="Unassembled WGS sequence"/>
</dbReference>
<dbReference type="InterPro" id="IPR008753">
    <property type="entry name" value="Peptidase_M13_N"/>
</dbReference>
<dbReference type="GO" id="GO:0006508">
    <property type="term" value="P:proteolysis"/>
    <property type="evidence" value="ECO:0007669"/>
    <property type="project" value="InterPro"/>
</dbReference>
<keyword evidence="3" id="KW-1185">Reference proteome</keyword>
<name>A0A9P6M6D8_MORAP</name>
<gene>
    <name evidence="2" type="ORF">BGZ70_005112</name>
</gene>
<dbReference type="Gene3D" id="1.10.1380.10">
    <property type="entry name" value="Neutral endopeptidase , domain2"/>
    <property type="match status" value="1"/>
</dbReference>
<evidence type="ECO:0000313" key="3">
    <source>
        <dbReference type="Proteomes" id="UP000738359"/>
    </source>
</evidence>